<proteinExistence type="predicted"/>
<evidence type="ECO:0000313" key="2">
    <source>
        <dbReference type="Proteomes" id="UP000635665"/>
    </source>
</evidence>
<comment type="caution">
    <text evidence="1">The sequence shown here is derived from an EMBL/GenBank/DDBJ whole genome shotgun (WGS) entry which is preliminary data.</text>
</comment>
<gene>
    <name evidence="1" type="ORF">I6U50_12485</name>
</gene>
<sequence length="134" mass="15439">MQQNNIIDRIEIILKRDENSIKKFELSQLDYNFSTSHNYGKDAEKTTEVYLSGSINSKIDEFLLNWVANQEGEWAGSIQVFFKHQDKPELSLNFQNSSVTSFNQSFMENNPYSQQGVYFSASLRGVELNTVPIN</sequence>
<reference evidence="1 2" key="1">
    <citation type="submission" date="2020-12" db="EMBL/GenBank/DDBJ databases">
        <title>Salegentibacter orientalis sp. nov., isolated from costal sediment.</title>
        <authorList>
            <person name="Lian F.-B."/>
        </authorList>
    </citation>
    <scope>NUCLEOTIDE SEQUENCE [LARGE SCALE GENOMIC DNA]</scope>
    <source>
        <strain evidence="1 2">F60176</strain>
    </source>
</reference>
<dbReference type="EMBL" id="JAEHNY010000011">
    <property type="protein sequence ID" value="MBI6120839.1"/>
    <property type="molecule type" value="Genomic_DNA"/>
</dbReference>
<dbReference type="Pfam" id="PF17642">
    <property type="entry name" value="TssD"/>
    <property type="match status" value="1"/>
</dbReference>
<dbReference type="Proteomes" id="UP000635665">
    <property type="component" value="Unassembled WGS sequence"/>
</dbReference>
<evidence type="ECO:0008006" key="3">
    <source>
        <dbReference type="Google" id="ProtNLM"/>
    </source>
</evidence>
<keyword evidence="2" id="KW-1185">Reference proteome</keyword>
<name>A0ABS0TIE6_9FLAO</name>
<accession>A0ABS0TIE6</accession>
<evidence type="ECO:0000313" key="1">
    <source>
        <dbReference type="EMBL" id="MBI6120839.1"/>
    </source>
</evidence>
<dbReference type="InterPro" id="IPR041408">
    <property type="entry name" value="Hcp_Tssd"/>
</dbReference>
<dbReference type="RefSeq" id="WP_198639073.1">
    <property type="nucleotide sequence ID" value="NZ_JAEHNY010000011.1"/>
</dbReference>
<protein>
    <recommendedName>
        <fullName evidence="3">Immunity protein 50</fullName>
    </recommendedName>
</protein>
<organism evidence="1 2">
    <name type="scientific">Salegentibacter maritimus</name>
    <dbReference type="NCBI Taxonomy" id="2794347"/>
    <lineage>
        <taxon>Bacteria</taxon>
        <taxon>Pseudomonadati</taxon>
        <taxon>Bacteroidota</taxon>
        <taxon>Flavobacteriia</taxon>
        <taxon>Flavobacteriales</taxon>
        <taxon>Flavobacteriaceae</taxon>
        <taxon>Salegentibacter</taxon>
    </lineage>
</organism>